<evidence type="ECO:0000256" key="1">
    <source>
        <dbReference type="SAM" id="Phobius"/>
    </source>
</evidence>
<dbReference type="Pfam" id="PF01553">
    <property type="entry name" value="Acyltransferase"/>
    <property type="match status" value="1"/>
</dbReference>
<reference evidence="3 4" key="1">
    <citation type="submission" date="2019-07" db="EMBL/GenBank/DDBJ databases">
        <authorList>
            <person name="Jastrzebski P J."/>
            <person name="Paukszto L."/>
            <person name="Jastrzebski P J."/>
        </authorList>
    </citation>
    <scope>NUCLEOTIDE SEQUENCE [LARGE SCALE GENOMIC DNA]</scope>
    <source>
        <strain evidence="3 4">WMS-il1</strain>
    </source>
</reference>
<keyword evidence="1" id="KW-0472">Membrane</keyword>
<dbReference type="GO" id="GO:0005783">
    <property type="term" value="C:endoplasmic reticulum"/>
    <property type="evidence" value="ECO:0007669"/>
    <property type="project" value="TreeGrafter"/>
</dbReference>
<dbReference type="Proteomes" id="UP000321570">
    <property type="component" value="Unassembled WGS sequence"/>
</dbReference>
<feature type="transmembrane region" description="Helical" evidence="1">
    <location>
        <begin position="6"/>
        <end position="31"/>
    </location>
</feature>
<keyword evidence="4" id="KW-1185">Reference proteome</keyword>
<evidence type="ECO:0000259" key="2">
    <source>
        <dbReference type="SMART" id="SM00563"/>
    </source>
</evidence>
<dbReference type="SMART" id="SM00563">
    <property type="entry name" value="PlsC"/>
    <property type="match status" value="1"/>
</dbReference>
<keyword evidence="1" id="KW-1133">Transmembrane helix</keyword>
<protein>
    <recommendedName>
        <fullName evidence="2">Phospholipid/glycerol acyltransferase domain-containing protein</fullName>
    </recommendedName>
</protein>
<keyword evidence="1" id="KW-0812">Transmembrane</keyword>
<dbReference type="PANTHER" id="PTHR10983">
    <property type="entry name" value="1-ACYLGLYCEROL-3-PHOSPHATE ACYLTRANSFERASE-RELATED"/>
    <property type="match status" value="1"/>
</dbReference>
<dbReference type="GO" id="GO:0036149">
    <property type="term" value="P:phosphatidylinositol acyl-chain remodeling"/>
    <property type="evidence" value="ECO:0007669"/>
    <property type="project" value="TreeGrafter"/>
</dbReference>
<dbReference type="InterPro" id="IPR002123">
    <property type="entry name" value="Plipid/glycerol_acylTrfase"/>
</dbReference>
<dbReference type="GO" id="GO:0016746">
    <property type="term" value="F:acyltransferase activity"/>
    <property type="evidence" value="ECO:0007669"/>
    <property type="project" value="InterPro"/>
</dbReference>
<dbReference type="CDD" id="cd07990">
    <property type="entry name" value="LPLAT_LCLAT1-like"/>
    <property type="match status" value="1"/>
</dbReference>
<feature type="domain" description="Phospholipid/glycerol acyltransferase" evidence="2">
    <location>
        <begin position="90"/>
        <end position="209"/>
    </location>
</feature>
<organism evidence="3 4">
    <name type="scientific">Hymenolepis diminuta</name>
    <name type="common">Rat tapeworm</name>
    <dbReference type="NCBI Taxonomy" id="6216"/>
    <lineage>
        <taxon>Eukaryota</taxon>
        <taxon>Metazoa</taxon>
        <taxon>Spiralia</taxon>
        <taxon>Lophotrochozoa</taxon>
        <taxon>Platyhelminthes</taxon>
        <taxon>Cestoda</taxon>
        <taxon>Eucestoda</taxon>
        <taxon>Cyclophyllidea</taxon>
        <taxon>Hymenolepididae</taxon>
        <taxon>Hymenolepis</taxon>
    </lineage>
</organism>
<dbReference type="AlphaFoldDB" id="A0A564YCD2"/>
<feature type="transmembrane region" description="Helical" evidence="1">
    <location>
        <begin position="342"/>
        <end position="362"/>
    </location>
</feature>
<dbReference type="PANTHER" id="PTHR10983:SF16">
    <property type="entry name" value="LYSOCARDIOLIPIN ACYLTRANSFERASE 1"/>
    <property type="match status" value="1"/>
</dbReference>
<dbReference type="EMBL" id="CABIJS010000144">
    <property type="protein sequence ID" value="VUZ44639.1"/>
    <property type="molecule type" value="Genomic_DNA"/>
</dbReference>
<accession>A0A564YCD2</accession>
<proteinExistence type="predicted"/>
<sequence length="422" mass="47643">MLTLTGFFGSLFMMGPFLPLVYVAPSLFLLLMDCGVRLWCMLSEVLLNGVLRIQVRLFGDNFVLPGFSSTEDVNNVCSSEGDDPSSGTSSILVLNHRTRLDWIFALSLGRYARHFKIVLKWDLAKLPGVGWAMQLDSFIFLKRKIALDLARMQQAVRYLLKLQGSAHVMMFPEGTDLSVYGLTRSDAYAKKVGLPLHRYTLHPRTTGFESFVRAFGSDLAYVYDVTVAYPYALIESELKMAIGECPQEVHFHVRRWAANQLPPLTDKPTVTNSFPDGGSQVDNEVSEVSASSPLAKWLQSRWAEKEKMLKDFYASPPDERRFPGQELVREGAMIANGRDDRWSPGACVVLAYWVFFLLFSLYVIWRYWVIRIYVIAMTTFFVYRCMNSESLSEWIADLAGVPLTTDLSPTFSSSPQTSVSAT</sequence>
<evidence type="ECO:0000313" key="3">
    <source>
        <dbReference type="EMBL" id="VUZ44639.1"/>
    </source>
</evidence>
<evidence type="ECO:0000313" key="4">
    <source>
        <dbReference type="Proteomes" id="UP000321570"/>
    </source>
</evidence>
<name>A0A564YCD2_HYMDI</name>
<gene>
    <name evidence="3" type="ORF">WMSIL1_LOCUS4824</name>
</gene>
<dbReference type="SUPFAM" id="SSF69593">
    <property type="entry name" value="Glycerol-3-phosphate (1)-acyltransferase"/>
    <property type="match status" value="1"/>
</dbReference>